<dbReference type="EMBL" id="FMAF01000006">
    <property type="protein sequence ID" value="SCB30787.1"/>
    <property type="molecule type" value="Genomic_DNA"/>
</dbReference>
<dbReference type="PROSITE" id="PS51257">
    <property type="entry name" value="PROKAR_LIPOPROTEIN"/>
    <property type="match status" value="1"/>
</dbReference>
<gene>
    <name evidence="1" type="ORF">GA0061101_106159</name>
</gene>
<accession>A0A1C3VT86</accession>
<evidence type="ECO:0000313" key="2">
    <source>
        <dbReference type="Proteomes" id="UP000199205"/>
    </source>
</evidence>
<proteinExistence type="predicted"/>
<evidence type="ECO:0000313" key="1">
    <source>
        <dbReference type="EMBL" id="SCB30787.1"/>
    </source>
</evidence>
<dbReference type="RefSeq" id="WP_141694083.1">
    <property type="nucleotide sequence ID" value="NZ_FMAF01000006.1"/>
</dbReference>
<name>A0A1C3VT86_9HYPH</name>
<organism evidence="1 2">
    <name type="scientific">Rhizobium lusitanum</name>
    <dbReference type="NCBI Taxonomy" id="293958"/>
    <lineage>
        <taxon>Bacteria</taxon>
        <taxon>Pseudomonadati</taxon>
        <taxon>Pseudomonadota</taxon>
        <taxon>Alphaproteobacteria</taxon>
        <taxon>Hyphomicrobiales</taxon>
        <taxon>Rhizobiaceae</taxon>
        <taxon>Rhizobium/Agrobacterium group</taxon>
        <taxon>Rhizobium</taxon>
    </lineage>
</organism>
<dbReference type="AlphaFoldDB" id="A0A1C3VT86"/>
<sequence length="73" mass="8244">MTKSKAAATIVMWISIGVTLSVSVVSCQRYHSAVEVAKIESETAQWNSLHEDCRERKGLFVRSWGDWECEVGR</sequence>
<dbReference type="Proteomes" id="UP000199205">
    <property type="component" value="Unassembled WGS sequence"/>
</dbReference>
<protein>
    <submittedName>
        <fullName evidence="1">Uncharacterized protein</fullName>
    </submittedName>
</protein>
<reference evidence="2" key="1">
    <citation type="submission" date="2016-08" db="EMBL/GenBank/DDBJ databases">
        <authorList>
            <person name="Varghese N."/>
            <person name="Submissions Spin"/>
        </authorList>
    </citation>
    <scope>NUCLEOTIDE SEQUENCE [LARGE SCALE GENOMIC DNA]</scope>
    <source>
        <strain evidence="2">P1-7</strain>
    </source>
</reference>